<accession>A0ABQ2AGV2</accession>
<evidence type="ECO:0000256" key="3">
    <source>
        <dbReference type="RuleBase" id="RU003345"/>
    </source>
</evidence>
<dbReference type="InterPro" id="IPR016163">
    <property type="entry name" value="Ald_DH_C"/>
</dbReference>
<gene>
    <name evidence="5" type="ORF">GCM10007170_02490</name>
</gene>
<dbReference type="InterPro" id="IPR015590">
    <property type="entry name" value="Aldehyde_DH_dom"/>
</dbReference>
<dbReference type="InterPro" id="IPR016161">
    <property type="entry name" value="Ald_DH/histidinol_DH"/>
</dbReference>
<feature type="domain" description="Aldehyde dehydrogenase" evidence="4">
    <location>
        <begin position="52"/>
        <end position="511"/>
    </location>
</feature>
<dbReference type="InterPro" id="IPR029510">
    <property type="entry name" value="Ald_DH_CS_GLU"/>
</dbReference>
<dbReference type="PANTHER" id="PTHR43353:SF5">
    <property type="entry name" value="SUCCINATE-SEMIALDEHYDE DEHYDROGENASE, MITOCHONDRIAL"/>
    <property type="match status" value="1"/>
</dbReference>
<dbReference type="InterPro" id="IPR016160">
    <property type="entry name" value="Ald_DH_CS_CYS"/>
</dbReference>
<keyword evidence="1 3" id="KW-0560">Oxidoreductase</keyword>
<sequence length="520" mass="54551">MIPVTPAAATGCHNPTDEGVIVTVTAQPAVTAERETRLLASVPTGLLINGEWRDAASGKTFDVEDPATGKVLLSIADAGPEDGAAALDAAAAAQESWAKVPPRERGEILRRAFDLVTERAEDFALLMTLEMGKPLAEARGEVTYGAEFLRWFSEEAVRAFGRYSVSPDGKSRLLVTKKPVGPCLLITPWNFPLAMATRKIAPAVAAGCTMVLKSANLTPLTSQLFAAVMQEAGLPAGVLNVIPTSTAGATTGPLIKDSRLRKLSFTGSTEVGRRLLADASENVLRTSMELGGNAPFLVFEDADLDAAVTGAMAAKLRNMGEACTAANRFIVHESVAGEFAEKFAAKMKGMTTARGTEPESKVGPLIDAKSRDKVHELVSDAVAGGAKAVLGGGPVEGPGYFYQPTILSGVAEGTRILSEEIFGPVAPIITFSSEDEAVRLANNTEYGLVAYVFTKDINRGIRMGERLETGMLGLNAGVISNAAAPFGGVKQSGLGREGGLEGIEEYLYTQYIGIADPYAG</sequence>
<dbReference type="EMBL" id="BMFW01000001">
    <property type="protein sequence ID" value="GGH89924.1"/>
    <property type="molecule type" value="Genomic_DNA"/>
</dbReference>
<evidence type="ECO:0000256" key="1">
    <source>
        <dbReference type="ARBA" id="ARBA00023002"/>
    </source>
</evidence>
<dbReference type="Pfam" id="PF00171">
    <property type="entry name" value="Aldedh"/>
    <property type="match status" value="1"/>
</dbReference>
<organism evidence="5 6">
    <name type="scientific">Arthrobacter liuii</name>
    <dbReference type="NCBI Taxonomy" id="1476996"/>
    <lineage>
        <taxon>Bacteria</taxon>
        <taxon>Bacillati</taxon>
        <taxon>Actinomycetota</taxon>
        <taxon>Actinomycetes</taxon>
        <taxon>Micrococcales</taxon>
        <taxon>Micrococcaceae</taxon>
        <taxon>Arthrobacter</taxon>
    </lineage>
</organism>
<proteinExistence type="inferred from homology"/>
<dbReference type="Gene3D" id="3.40.605.10">
    <property type="entry name" value="Aldehyde Dehydrogenase, Chain A, domain 1"/>
    <property type="match status" value="1"/>
</dbReference>
<keyword evidence="6" id="KW-1185">Reference proteome</keyword>
<evidence type="ECO:0000313" key="5">
    <source>
        <dbReference type="EMBL" id="GGH89924.1"/>
    </source>
</evidence>
<dbReference type="InterPro" id="IPR016162">
    <property type="entry name" value="Ald_DH_N"/>
</dbReference>
<reference evidence="6" key="1">
    <citation type="journal article" date="2019" name="Int. J. Syst. Evol. Microbiol.">
        <title>The Global Catalogue of Microorganisms (GCM) 10K type strain sequencing project: providing services to taxonomists for standard genome sequencing and annotation.</title>
        <authorList>
            <consortium name="The Broad Institute Genomics Platform"/>
            <consortium name="The Broad Institute Genome Sequencing Center for Infectious Disease"/>
            <person name="Wu L."/>
            <person name="Ma J."/>
        </authorList>
    </citation>
    <scope>NUCLEOTIDE SEQUENCE [LARGE SCALE GENOMIC DNA]</scope>
    <source>
        <strain evidence="6">CGMCC 1.12778</strain>
    </source>
</reference>
<dbReference type="PANTHER" id="PTHR43353">
    <property type="entry name" value="SUCCINATE-SEMIALDEHYDE DEHYDROGENASE, MITOCHONDRIAL"/>
    <property type="match status" value="1"/>
</dbReference>
<evidence type="ECO:0000256" key="2">
    <source>
        <dbReference type="PROSITE-ProRule" id="PRU10007"/>
    </source>
</evidence>
<evidence type="ECO:0000259" key="4">
    <source>
        <dbReference type="Pfam" id="PF00171"/>
    </source>
</evidence>
<dbReference type="Proteomes" id="UP000643279">
    <property type="component" value="Unassembled WGS sequence"/>
</dbReference>
<dbReference type="PROSITE" id="PS00687">
    <property type="entry name" value="ALDEHYDE_DEHYDR_GLU"/>
    <property type="match status" value="1"/>
</dbReference>
<feature type="active site" evidence="2">
    <location>
        <position position="289"/>
    </location>
</feature>
<name>A0ABQ2AGV2_9MICC</name>
<comment type="similarity">
    <text evidence="3">Belongs to the aldehyde dehydrogenase family.</text>
</comment>
<dbReference type="CDD" id="cd07103">
    <property type="entry name" value="ALDH_F5_SSADH_GabD"/>
    <property type="match status" value="1"/>
</dbReference>
<dbReference type="PROSITE" id="PS00070">
    <property type="entry name" value="ALDEHYDE_DEHYDR_CYS"/>
    <property type="match status" value="1"/>
</dbReference>
<dbReference type="SUPFAM" id="SSF53720">
    <property type="entry name" value="ALDH-like"/>
    <property type="match status" value="1"/>
</dbReference>
<comment type="caution">
    <text evidence="5">The sequence shown here is derived from an EMBL/GenBank/DDBJ whole genome shotgun (WGS) entry which is preliminary data.</text>
</comment>
<evidence type="ECO:0000313" key="6">
    <source>
        <dbReference type="Proteomes" id="UP000643279"/>
    </source>
</evidence>
<dbReference type="InterPro" id="IPR050740">
    <property type="entry name" value="Aldehyde_DH_Superfamily"/>
</dbReference>
<dbReference type="Gene3D" id="3.40.309.10">
    <property type="entry name" value="Aldehyde Dehydrogenase, Chain A, domain 2"/>
    <property type="match status" value="1"/>
</dbReference>
<protein>
    <submittedName>
        <fullName evidence="5">NAD-dependent succinate-semialdehyde dehydrogenase</fullName>
    </submittedName>
</protein>